<feature type="signal peptide" evidence="1">
    <location>
        <begin position="1"/>
        <end position="24"/>
    </location>
</feature>
<organism evidence="3 4">
    <name type="scientific">Cylindrospermopsis raciborskii C07</name>
    <dbReference type="NCBI Taxonomy" id="2014886"/>
    <lineage>
        <taxon>Bacteria</taxon>
        <taxon>Bacillati</taxon>
        <taxon>Cyanobacteriota</taxon>
        <taxon>Cyanophyceae</taxon>
        <taxon>Nostocales</taxon>
        <taxon>Aphanizomenonaceae</taxon>
        <taxon>Cylindrospermopsis</taxon>
    </lineage>
</organism>
<dbReference type="Proteomes" id="UP000236284">
    <property type="component" value="Unassembled WGS sequence"/>
</dbReference>
<accession>A0ABX4WQ85</accession>
<dbReference type="Pfam" id="PF09992">
    <property type="entry name" value="NAGPA"/>
    <property type="match status" value="1"/>
</dbReference>
<proteinExistence type="predicted"/>
<feature type="chain" id="PRO_5045854956" description="Phosphodiester glycosidase domain-containing protein" evidence="1">
    <location>
        <begin position="25"/>
        <end position="613"/>
    </location>
</feature>
<evidence type="ECO:0000313" key="4">
    <source>
        <dbReference type="Proteomes" id="UP000236284"/>
    </source>
</evidence>
<keyword evidence="4" id="KW-1185">Reference proteome</keyword>
<feature type="domain" description="Phosphodiester glycosidase" evidence="2">
    <location>
        <begin position="436"/>
        <end position="611"/>
    </location>
</feature>
<keyword evidence="1" id="KW-0732">Signal</keyword>
<sequence>MKLITASKQASLCLIVTSVLMTTANLGFTGTAQVVPPTGSSGNQITLNGSKLPASWMQLREGDQIITYLSDAALSQFVGVDLLNTTNPELQPVDWYSNVPVKPLKATILGGYRYLEISPLAEKNKWQIQTNGANLMISTPSVTINDIRQGKGSWGDRLVIDMDYAAPWKVRPGQPINSGSIVPNSAPGQAPVQPNREWIVSIDGKANDALVKKYLATSSPNTLIRKIQMTNRVKNTQQTNIHLTLPFASSPRVTTLSNPNRLIIDVRQDALVPRDITWSKGLRWQQRFINLDKDSFPVVWLEINRKTSGLNLQPILPNPQTQTGTAPLTLTAQRYSAMAGINGGYFNRNNQLPLGAVRQNDQWISGPILNRGAIAWNYQGEFYFGRLSLNETLIVDQDNKQTSLPVLFLNSGYVQNGIARYTFAWGPNYVPLTNNETIITVQNGKITKQSPPGGAISIPGDGYLLILRGTAVSKTSLLSVGTKVNLESSTTPGEFNTYPHIIGAGPLLIQNQRIVVDAKAEKFSQAFIKERAVRSAICTTNNDNLILAAVNNRVGGWGPTLEEHAQLMQKIGCTNALNLDGGSSTSLYLGGQLLDRFPNTAARVHNGIGVFLK</sequence>
<gene>
    <name evidence="3" type="ORF">CEP15_01735</name>
</gene>
<dbReference type="EMBL" id="NJHS01000006">
    <property type="protein sequence ID" value="PNK00731.1"/>
    <property type="molecule type" value="Genomic_DNA"/>
</dbReference>
<evidence type="ECO:0000313" key="3">
    <source>
        <dbReference type="EMBL" id="PNK00731.1"/>
    </source>
</evidence>
<name>A0ABX4WQ85_9CYAN</name>
<dbReference type="RefSeq" id="WP_102938452.1">
    <property type="nucleotide sequence ID" value="NZ_NJHS01000006.1"/>
</dbReference>
<protein>
    <recommendedName>
        <fullName evidence="2">Phosphodiester glycosidase domain-containing protein</fullName>
    </recommendedName>
</protein>
<evidence type="ECO:0000256" key="1">
    <source>
        <dbReference type="SAM" id="SignalP"/>
    </source>
</evidence>
<evidence type="ECO:0000259" key="2">
    <source>
        <dbReference type="Pfam" id="PF09992"/>
    </source>
</evidence>
<reference evidence="3 4" key="1">
    <citation type="submission" date="2017-06" db="EMBL/GenBank/DDBJ databases">
        <title>Genome variation in co-occurring toxic Cylindrospermopsis raciborskii strains determines phenotypic plasticity.</title>
        <authorList>
            <person name="Willis A."/>
            <person name="Woodhouse J."/>
            <person name="Ongley S."/>
            <person name="Jex A."/>
            <person name="Burford M."/>
            <person name="Neilan B."/>
        </authorList>
    </citation>
    <scope>NUCLEOTIDE SEQUENCE [LARGE SCALE GENOMIC DNA]</scope>
    <source>
        <strain evidence="3 4">C07</strain>
    </source>
</reference>
<comment type="caution">
    <text evidence="3">The sequence shown here is derived from an EMBL/GenBank/DDBJ whole genome shotgun (WGS) entry which is preliminary data.</text>
</comment>
<dbReference type="PANTHER" id="PTHR40446">
    <property type="entry name" value="N-ACETYLGLUCOSAMINE-1-PHOSPHODIESTER ALPHA-N-ACETYLGLUCOSAMINIDASE"/>
    <property type="match status" value="1"/>
</dbReference>
<dbReference type="PANTHER" id="PTHR40446:SF2">
    <property type="entry name" value="N-ACETYLGLUCOSAMINE-1-PHOSPHODIESTER ALPHA-N-ACETYLGLUCOSAMINIDASE"/>
    <property type="match status" value="1"/>
</dbReference>
<dbReference type="InterPro" id="IPR018711">
    <property type="entry name" value="NAGPA"/>
</dbReference>